<proteinExistence type="predicted"/>
<reference evidence="5 6" key="1">
    <citation type="submission" date="2020-02" db="EMBL/GenBank/DDBJ databases">
        <title>Full genome sequence of Nocardioides sp. R-3366.</title>
        <authorList>
            <person name="Im W.-T."/>
        </authorList>
    </citation>
    <scope>NUCLEOTIDE SEQUENCE [LARGE SCALE GENOMIC DNA]</scope>
    <source>
        <strain evidence="5 6">R-3366</strain>
    </source>
</reference>
<protein>
    <submittedName>
        <fullName evidence="5">Response regulator transcription factor</fullName>
    </submittedName>
</protein>
<evidence type="ECO:0000256" key="1">
    <source>
        <dbReference type="ARBA" id="ARBA00023015"/>
    </source>
</evidence>
<dbReference type="CDD" id="cd06170">
    <property type="entry name" value="LuxR_C_like"/>
    <property type="match status" value="1"/>
</dbReference>
<keyword evidence="6" id="KW-1185">Reference proteome</keyword>
<evidence type="ECO:0000259" key="4">
    <source>
        <dbReference type="PROSITE" id="PS50043"/>
    </source>
</evidence>
<dbReference type="EMBL" id="CP049257">
    <property type="protein sequence ID" value="QIG43394.1"/>
    <property type="molecule type" value="Genomic_DNA"/>
</dbReference>
<accession>A0A6G6WDT7</accession>
<dbReference type="Pfam" id="PF00196">
    <property type="entry name" value="GerE"/>
    <property type="match status" value="1"/>
</dbReference>
<evidence type="ECO:0000256" key="2">
    <source>
        <dbReference type="ARBA" id="ARBA00023125"/>
    </source>
</evidence>
<feature type="domain" description="HTH luxR-type" evidence="4">
    <location>
        <begin position="115"/>
        <end position="181"/>
    </location>
</feature>
<dbReference type="PANTHER" id="PTHR44688">
    <property type="entry name" value="DNA-BINDING TRANSCRIPTIONAL ACTIVATOR DEVR_DOSR"/>
    <property type="match status" value="1"/>
</dbReference>
<dbReference type="SUPFAM" id="SSF52172">
    <property type="entry name" value="CheY-like"/>
    <property type="match status" value="1"/>
</dbReference>
<sequence length="207" mass="21746">MVPPDEPVRVAVLSDYALVRAGLTTMLRAGTGHATVVDTGEAEVVLYDLAGRAAHDSRRDLGRLTGTAAVVGLVRAGRPDLEDGARALGVRHVVCEDVDPETLLRTLRLAVTEGTAAHDDCGLSSRERTVLVLVGGGLSNQEVADRMFVSVNTVKTYVRTAYRKIGVHSRSQAVLWTMRHGLASEGEVAASPAGMVSVGAPAVTGPR</sequence>
<dbReference type="InterPro" id="IPR011006">
    <property type="entry name" value="CheY-like_superfamily"/>
</dbReference>
<dbReference type="InterPro" id="IPR000792">
    <property type="entry name" value="Tscrpt_reg_LuxR_C"/>
</dbReference>
<dbReference type="SUPFAM" id="SSF46894">
    <property type="entry name" value="C-terminal effector domain of the bipartite response regulators"/>
    <property type="match status" value="1"/>
</dbReference>
<dbReference type="GO" id="GO:0006355">
    <property type="term" value="P:regulation of DNA-templated transcription"/>
    <property type="evidence" value="ECO:0007669"/>
    <property type="project" value="InterPro"/>
</dbReference>
<dbReference type="InterPro" id="IPR016032">
    <property type="entry name" value="Sig_transdc_resp-reg_C-effctor"/>
</dbReference>
<dbReference type="SMART" id="SM00421">
    <property type="entry name" value="HTH_LUXR"/>
    <property type="match status" value="1"/>
</dbReference>
<keyword evidence="1" id="KW-0805">Transcription regulation</keyword>
<dbReference type="PANTHER" id="PTHR44688:SF16">
    <property type="entry name" value="DNA-BINDING TRANSCRIPTIONAL ACTIVATOR DEVR_DOSR"/>
    <property type="match status" value="1"/>
</dbReference>
<evidence type="ECO:0000313" key="5">
    <source>
        <dbReference type="EMBL" id="QIG43394.1"/>
    </source>
</evidence>
<organism evidence="5 6">
    <name type="scientific">Nocardioides anomalus</name>
    <dbReference type="NCBI Taxonomy" id="2712223"/>
    <lineage>
        <taxon>Bacteria</taxon>
        <taxon>Bacillati</taxon>
        <taxon>Actinomycetota</taxon>
        <taxon>Actinomycetes</taxon>
        <taxon>Propionibacteriales</taxon>
        <taxon>Nocardioidaceae</taxon>
        <taxon>Nocardioides</taxon>
    </lineage>
</organism>
<dbReference type="Gene3D" id="1.10.10.10">
    <property type="entry name" value="Winged helix-like DNA-binding domain superfamily/Winged helix DNA-binding domain"/>
    <property type="match status" value="1"/>
</dbReference>
<dbReference type="PROSITE" id="PS50043">
    <property type="entry name" value="HTH_LUXR_2"/>
    <property type="match status" value="1"/>
</dbReference>
<dbReference type="RefSeq" id="WP_165232837.1">
    <property type="nucleotide sequence ID" value="NZ_CP049257.1"/>
</dbReference>
<name>A0A6G6WDT7_9ACTN</name>
<evidence type="ECO:0000256" key="3">
    <source>
        <dbReference type="ARBA" id="ARBA00023163"/>
    </source>
</evidence>
<dbReference type="Proteomes" id="UP000502996">
    <property type="component" value="Chromosome"/>
</dbReference>
<gene>
    <name evidence="5" type="ORF">G5V58_12015</name>
</gene>
<evidence type="ECO:0000313" key="6">
    <source>
        <dbReference type="Proteomes" id="UP000502996"/>
    </source>
</evidence>
<dbReference type="AlphaFoldDB" id="A0A6G6WDT7"/>
<dbReference type="GO" id="GO:0003677">
    <property type="term" value="F:DNA binding"/>
    <property type="evidence" value="ECO:0007669"/>
    <property type="project" value="UniProtKB-KW"/>
</dbReference>
<keyword evidence="3" id="KW-0804">Transcription</keyword>
<dbReference type="InterPro" id="IPR036388">
    <property type="entry name" value="WH-like_DNA-bd_sf"/>
</dbReference>
<keyword evidence="2" id="KW-0238">DNA-binding</keyword>
<dbReference type="KEGG" id="nano:G5V58_12015"/>
<dbReference type="PRINTS" id="PR00038">
    <property type="entry name" value="HTHLUXR"/>
</dbReference>